<dbReference type="Gene3D" id="1.25.40.80">
    <property type="match status" value="1"/>
</dbReference>
<dbReference type="InterPro" id="IPR018394">
    <property type="entry name" value="DNA_photolyase_1_CS_C"/>
</dbReference>
<keyword evidence="2" id="KW-0285">Flavoprotein</keyword>
<evidence type="ECO:0000256" key="4">
    <source>
        <dbReference type="ARBA" id="ARBA00022991"/>
    </source>
</evidence>
<proteinExistence type="predicted"/>
<evidence type="ECO:0000256" key="2">
    <source>
        <dbReference type="ARBA" id="ARBA00022630"/>
    </source>
</evidence>
<dbReference type="InterPro" id="IPR014729">
    <property type="entry name" value="Rossmann-like_a/b/a_fold"/>
</dbReference>
<dbReference type="Proteomes" id="UP001225646">
    <property type="component" value="Unassembled WGS sequence"/>
</dbReference>
<name>A0ABT9VR93_9BACI</name>
<keyword evidence="4" id="KW-0157">Chromophore</keyword>
<dbReference type="Pfam" id="PF00875">
    <property type="entry name" value="DNA_photolyase"/>
    <property type="match status" value="1"/>
</dbReference>
<dbReference type="InterPro" id="IPR036134">
    <property type="entry name" value="Crypto/Photolyase_FAD-like_sf"/>
</dbReference>
<evidence type="ECO:0000313" key="7">
    <source>
        <dbReference type="Proteomes" id="UP001225646"/>
    </source>
</evidence>
<evidence type="ECO:0000256" key="1">
    <source>
        <dbReference type="ARBA" id="ARBA00001974"/>
    </source>
</evidence>
<dbReference type="PANTHER" id="PTHR11455">
    <property type="entry name" value="CRYPTOCHROME"/>
    <property type="match status" value="1"/>
</dbReference>
<keyword evidence="7" id="KW-1185">Reference proteome</keyword>
<comment type="caution">
    <text evidence="6">The sequence shown here is derived from an EMBL/GenBank/DDBJ whole genome shotgun (WGS) entry which is preliminary data.</text>
</comment>
<dbReference type="Gene3D" id="1.10.579.10">
    <property type="entry name" value="DNA Cyclobutane Dipyrimidine Photolyase, subunit A, domain 3"/>
    <property type="match status" value="1"/>
</dbReference>
<feature type="domain" description="Photolyase/cryptochrome alpha/beta" evidence="5">
    <location>
        <begin position="1"/>
        <end position="129"/>
    </location>
</feature>
<dbReference type="PROSITE" id="PS00394">
    <property type="entry name" value="DNA_PHOTOLYASES_1_1"/>
    <property type="match status" value="1"/>
</dbReference>
<dbReference type="RefSeq" id="WP_419152561.1">
    <property type="nucleotide sequence ID" value="NZ_JAUSTR010000017.1"/>
</dbReference>
<dbReference type="PROSITE" id="PS51645">
    <property type="entry name" value="PHR_CRY_ALPHA_BETA"/>
    <property type="match status" value="1"/>
</dbReference>
<accession>A0ABT9VR93</accession>
<dbReference type="Gene3D" id="3.40.50.620">
    <property type="entry name" value="HUPs"/>
    <property type="match status" value="1"/>
</dbReference>
<dbReference type="Pfam" id="PF03441">
    <property type="entry name" value="FAD_binding_7"/>
    <property type="match status" value="1"/>
</dbReference>
<dbReference type="InterPro" id="IPR002081">
    <property type="entry name" value="Cryptochrome/DNA_photolyase_1"/>
</dbReference>
<sequence length="447" mass="52908">MNVVLFIKDLRLHDHQPLVEALQYGEVLPLYIVEPTFWSKHDLSIRHFQFVLESLEDLKAQIEKRGGKLFIFIGKIEEALEQLSKTYGAFRLFYYEYTSIKEMVNLNTRVCQWMKEHGLPVACFPSQAYFLDIENESQYKKRWRAFMNEKMHETPVKINIPNRCPSAFQTDLSALYNYKVQGEKIRFGLKGGETNGKETLNSYLQYFHERHQYKHLIDEIRYSSRLSPYMTWGNLSLRYVIQQVDEEMKRTDKAKLLQTFVQKIYQRCVTGYFVQGKFYDVNHEDDSQLDVLNKWIKGRTGIPIIDAIMRYVMKTGWINHQSRLVAVSFIRDLAGVSTSLIGQSFAQLLLDYDPLIQYCYIEEGKVMNPIAFSKKHDPNGEFIRRHVSELKNVPSQYIHEPWLYPGFFKLGYPSPIVDVYQAYRKARHERLRKKQIDQHSEQLKFDL</sequence>
<protein>
    <submittedName>
        <fullName evidence="6">Deoxyribodipyrimidine photo-lyase</fullName>
        <ecNumber evidence="6">4.1.99.3</ecNumber>
    </submittedName>
</protein>
<gene>
    <name evidence="6" type="ORF">J2S06_002604</name>
</gene>
<comment type="cofactor">
    <cofactor evidence="1">
        <name>FAD</name>
        <dbReference type="ChEBI" id="CHEBI:57692"/>
    </cofactor>
</comment>
<dbReference type="EC" id="4.1.99.3" evidence="6"/>
<keyword evidence="6" id="KW-0456">Lyase</keyword>
<organism evidence="6 7">
    <name type="scientific">Aeribacillus alveayuensis</name>
    <dbReference type="NCBI Taxonomy" id="279215"/>
    <lineage>
        <taxon>Bacteria</taxon>
        <taxon>Bacillati</taxon>
        <taxon>Bacillota</taxon>
        <taxon>Bacilli</taxon>
        <taxon>Bacillales</taxon>
        <taxon>Bacillaceae</taxon>
        <taxon>Aeribacillus</taxon>
    </lineage>
</organism>
<dbReference type="InterPro" id="IPR005101">
    <property type="entry name" value="Cryptochr/Photolyase_FAD-bd"/>
</dbReference>
<evidence type="ECO:0000259" key="5">
    <source>
        <dbReference type="PROSITE" id="PS51645"/>
    </source>
</evidence>
<dbReference type="PANTHER" id="PTHR11455:SF9">
    <property type="entry name" value="CRYPTOCHROME CIRCADIAN CLOCK 5 ISOFORM X1"/>
    <property type="match status" value="1"/>
</dbReference>
<dbReference type="EMBL" id="JAUSTR010000017">
    <property type="protein sequence ID" value="MDQ0163498.1"/>
    <property type="molecule type" value="Genomic_DNA"/>
</dbReference>
<dbReference type="SUPFAM" id="SSF52425">
    <property type="entry name" value="Cryptochrome/photolyase, N-terminal domain"/>
    <property type="match status" value="1"/>
</dbReference>
<evidence type="ECO:0000256" key="3">
    <source>
        <dbReference type="ARBA" id="ARBA00022827"/>
    </source>
</evidence>
<evidence type="ECO:0000313" key="6">
    <source>
        <dbReference type="EMBL" id="MDQ0163498.1"/>
    </source>
</evidence>
<reference evidence="6 7" key="1">
    <citation type="submission" date="2023-07" db="EMBL/GenBank/DDBJ databases">
        <title>Genomic Encyclopedia of Type Strains, Phase IV (KMG-IV): sequencing the most valuable type-strain genomes for metagenomic binning, comparative biology and taxonomic classification.</title>
        <authorList>
            <person name="Goeker M."/>
        </authorList>
    </citation>
    <scope>NUCLEOTIDE SEQUENCE [LARGE SCALE GENOMIC DNA]</scope>
    <source>
        <strain evidence="6 7">DSM 19092</strain>
    </source>
</reference>
<keyword evidence="3" id="KW-0274">FAD</keyword>
<dbReference type="InterPro" id="IPR036155">
    <property type="entry name" value="Crypto/Photolyase_N_sf"/>
</dbReference>
<dbReference type="GO" id="GO:0003904">
    <property type="term" value="F:deoxyribodipyrimidine photo-lyase activity"/>
    <property type="evidence" value="ECO:0007669"/>
    <property type="project" value="UniProtKB-EC"/>
</dbReference>
<dbReference type="InterPro" id="IPR006050">
    <property type="entry name" value="DNA_photolyase_N"/>
</dbReference>
<dbReference type="SUPFAM" id="SSF48173">
    <property type="entry name" value="Cryptochrome/photolyase FAD-binding domain"/>
    <property type="match status" value="1"/>
</dbReference>